<evidence type="ECO:0000256" key="5">
    <source>
        <dbReference type="ARBA" id="ARBA00022825"/>
    </source>
</evidence>
<dbReference type="Pfam" id="PF00089">
    <property type="entry name" value="Trypsin"/>
    <property type="match status" value="1"/>
</dbReference>
<dbReference type="InterPro" id="IPR050430">
    <property type="entry name" value="Peptidase_S1"/>
</dbReference>
<evidence type="ECO:0000256" key="7">
    <source>
        <dbReference type="ARBA" id="ARBA00023157"/>
    </source>
</evidence>
<dbReference type="RefSeq" id="XP_034106192.1">
    <property type="nucleotide sequence ID" value="XM_034250301.2"/>
</dbReference>
<dbReference type="PANTHER" id="PTHR24276:SF98">
    <property type="entry name" value="FI18310P1-RELATED"/>
    <property type="match status" value="1"/>
</dbReference>
<dbReference type="PRINTS" id="PR00722">
    <property type="entry name" value="CHYMOTRYPSIN"/>
</dbReference>
<dbReference type="InterPro" id="IPR009003">
    <property type="entry name" value="Peptidase_S1_PA"/>
</dbReference>
<protein>
    <submittedName>
        <fullName evidence="12">Serine protease 1-like</fullName>
    </submittedName>
</protein>
<evidence type="ECO:0000313" key="12">
    <source>
        <dbReference type="RefSeq" id="XP_034106192.1"/>
    </source>
</evidence>
<sequence length="275" mass="29778">MSFSSKMKLFVFLAFALAAASAVPTGISKPVKVMDMPKTHSIDGRITNGYPAYEGKVPYIVGLGFDGGWWCGGSIIGNTWVMTAGHCINDGSGVTIYYGASFRHEAQYTHWVSGNDQIRHPNYNNQLNNDIALIRTPHVDFWSLVNKVELPSYNDRYNDYNGWWAVASGWGAISNDSGMHNYLNCIDVQIISNDECRNVFGGGYVIDNTICISTSGGKSTCGGDSGGPLVTHDGNRIVGITSFGHGDGCTAGQPAGFTRVTGYLDWIRDNTGISY</sequence>
<evidence type="ECO:0000259" key="10">
    <source>
        <dbReference type="PROSITE" id="PS50240"/>
    </source>
</evidence>
<comment type="similarity">
    <text evidence="1">Belongs to the peptidase S1 family.</text>
</comment>
<dbReference type="PROSITE" id="PS00134">
    <property type="entry name" value="TRYPSIN_HIS"/>
    <property type="match status" value="1"/>
</dbReference>
<dbReference type="GeneID" id="117569226"/>
<dbReference type="PROSITE" id="PS00135">
    <property type="entry name" value="TRYPSIN_SER"/>
    <property type="match status" value="1"/>
</dbReference>
<feature type="chain" id="PRO_5028411191" evidence="9">
    <location>
        <begin position="23"/>
        <end position="275"/>
    </location>
</feature>
<dbReference type="AlphaFoldDB" id="A0A6P8YFS0"/>
<evidence type="ECO:0000256" key="4">
    <source>
        <dbReference type="ARBA" id="ARBA00022801"/>
    </source>
</evidence>
<proteinExistence type="inferred from homology"/>
<name>A0A6P8YFS0_DROAB</name>
<dbReference type="PROSITE" id="PS50240">
    <property type="entry name" value="TRYPSIN_DOM"/>
    <property type="match status" value="1"/>
</dbReference>
<dbReference type="PANTHER" id="PTHR24276">
    <property type="entry name" value="POLYSERASE-RELATED"/>
    <property type="match status" value="1"/>
</dbReference>
<dbReference type="GO" id="GO:0006508">
    <property type="term" value="P:proteolysis"/>
    <property type="evidence" value="ECO:0007669"/>
    <property type="project" value="UniProtKB-KW"/>
</dbReference>
<dbReference type="SMART" id="SM00020">
    <property type="entry name" value="Tryp_SPc"/>
    <property type="match status" value="1"/>
</dbReference>
<dbReference type="Proteomes" id="UP000515160">
    <property type="component" value="Chromosome 3"/>
</dbReference>
<keyword evidence="5 8" id="KW-0720">Serine protease</keyword>
<evidence type="ECO:0000313" key="11">
    <source>
        <dbReference type="Proteomes" id="UP000515160"/>
    </source>
</evidence>
<dbReference type="InterPro" id="IPR033116">
    <property type="entry name" value="TRYPSIN_SER"/>
</dbReference>
<evidence type="ECO:0000256" key="6">
    <source>
        <dbReference type="ARBA" id="ARBA00023145"/>
    </source>
</evidence>
<evidence type="ECO:0000256" key="8">
    <source>
        <dbReference type="RuleBase" id="RU363034"/>
    </source>
</evidence>
<evidence type="ECO:0000256" key="3">
    <source>
        <dbReference type="ARBA" id="ARBA00022729"/>
    </source>
</evidence>
<accession>A0A6P8YFS0</accession>
<dbReference type="InterPro" id="IPR018114">
    <property type="entry name" value="TRYPSIN_HIS"/>
</dbReference>
<keyword evidence="6" id="KW-0865">Zymogen</keyword>
<dbReference type="SUPFAM" id="SSF50494">
    <property type="entry name" value="Trypsin-like serine proteases"/>
    <property type="match status" value="1"/>
</dbReference>
<dbReference type="GO" id="GO:0004252">
    <property type="term" value="F:serine-type endopeptidase activity"/>
    <property type="evidence" value="ECO:0007669"/>
    <property type="project" value="InterPro"/>
</dbReference>
<dbReference type="CDD" id="cd00190">
    <property type="entry name" value="Tryp_SPc"/>
    <property type="match status" value="1"/>
</dbReference>
<feature type="signal peptide" evidence="9">
    <location>
        <begin position="1"/>
        <end position="22"/>
    </location>
</feature>
<organism evidence="11 12">
    <name type="scientific">Drosophila albomicans</name>
    <name type="common">Fruit fly</name>
    <dbReference type="NCBI Taxonomy" id="7291"/>
    <lineage>
        <taxon>Eukaryota</taxon>
        <taxon>Metazoa</taxon>
        <taxon>Ecdysozoa</taxon>
        <taxon>Arthropoda</taxon>
        <taxon>Hexapoda</taxon>
        <taxon>Insecta</taxon>
        <taxon>Pterygota</taxon>
        <taxon>Neoptera</taxon>
        <taxon>Endopterygota</taxon>
        <taxon>Diptera</taxon>
        <taxon>Brachycera</taxon>
        <taxon>Muscomorpha</taxon>
        <taxon>Ephydroidea</taxon>
        <taxon>Drosophilidae</taxon>
        <taxon>Drosophila</taxon>
    </lineage>
</organism>
<feature type="domain" description="Peptidase S1" evidence="10">
    <location>
        <begin position="46"/>
        <end position="272"/>
    </location>
</feature>
<dbReference type="Gene3D" id="2.40.10.10">
    <property type="entry name" value="Trypsin-like serine proteases"/>
    <property type="match status" value="2"/>
</dbReference>
<evidence type="ECO:0000256" key="1">
    <source>
        <dbReference type="ARBA" id="ARBA00007664"/>
    </source>
</evidence>
<dbReference type="OrthoDB" id="5565075at2759"/>
<keyword evidence="11" id="KW-1185">Reference proteome</keyword>
<dbReference type="InterPro" id="IPR043504">
    <property type="entry name" value="Peptidase_S1_PA_chymotrypsin"/>
</dbReference>
<evidence type="ECO:0000256" key="9">
    <source>
        <dbReference type="SAM" id="SignalP"/>
    </source>
</evidence>
<keyword evidence="2 8" id="KW-0645">Protease</keyword>
<evidence type="ECO:0000256" key="2">
    <source>
        <dbReference type="ARBA" id="ARBA00022670"/>
    </source>
</evidence>
<keyword evidence="3 9" id="KW-0732">Signal</keyword>
<dbReference type="InterPro" id="IPR001254">
    <property type="entry name" value="Trypsin_dom"/>
</dbReference>
<dbReference type="FunFam" id="2.40.10.10:FF:000164">
    <property type="entry name" value="Jonah 66Cii"/>
    <property type="match status" value="1"/>
</dbReference>
<gene>
    <name evidence="12" type="primary">LOC117569226</name>
</gene>
<keyword evidence="7" id="KW-1015">Disulfide bond</keyword>
<dbReference type="InterPro" id="IPR001314">
    <property type="entry name" value="Peptidase_S1A"/>
</dbReference>
<reference evidence="12" key="1">
    <citation type="submission" date="2025-08" db="UniProtKB">
        <authorList>
            <consortium name="RefSeq"/>
        </authorList>
    </citation>
    <scope>IDENTIFICATION</scope>
    <source>
        <strain evidence="12">15112-1751.03</strain>
        <tissue evidence="12">Whole Adult</tissue>
    </source>
</reference>
<keyword evidence="4 8" id="KW-0378">Hydrolase</keyword>